<reference evidence="1 2" key="1">
    <citation type="journal article" date="2016" name="Mol. Biol. Evol.">
        <title>Comparative Genomics of Early-Diverging Mushroom-Forming Fungi Provides Insights into the Origins of Lignocellulose Decay Capabilities.</title>
        <authorList>
            <person name="Nagy L.G."/>
            <person name="Riley R."/>
            <person name="Tritt A."/>
            <person name="Adam C."/>
            <person name="Daum C."/>
            <person name="Floudas D."/>
            <person name="Sun H."/>
            <person name="Yadav J.S."/>
            <person name="Pangilinan J."/>
            <person name="Larsson K.H."/>
            <person name="Matsuura K."/>
            <person name="Barry K."/>
            <person name="Labutti K."/>
            <person name="Kuo R."/>
            <person name="Ohm R.A."/>
            <person name="Bhattacharya S.S."/>
            <person name="Shirouzu T."/>
            <person name="Yoshinaga Y."/>
            <person name="Martin F.M."/>
            <person name="Grigoriev I.V."/>
            <person name="Hibbett D.S."/>
        </authorList>
    </citation>
    <scope>NUCLEOTIDE SEQUENCE [LARGE SCALE GENOMIC DNA]</scope>
    <source>
        <strain evidence="1 2">HHB14362 ss-1</strain>
    </source>
</reference>
<evidence type="ECO:0000313" key="1">
    <source>
        <dbReference type="EMBL" id="KZT26696.1"/>
    </source>
</evidence>
<organism evidence="1 2">
    <name type="scientific">Neolentinus lepideus HHB14362 ss-1</name>
    <dbReference type="NCBI Taxonomy" id="1314782"/>
    <lineage>
        <taxon>Eukaryota</taxon>
        <taxon>Fungi</taxon>
        <taxon>Dikarya</taxon>
        <taxon>Basidiomycota</taxon>
        <taxon>Agaricomycotina</taxon>
        <taxon>Agaricomycetes</taxon>
        <taxon>Gloeophyllales</taxon>
        <taxon>Gloeophyllaceae</taxon>
        <taxon>Neolentinus</taxon>
    </lineage>
</organism>
<sequence length="219" mass="23942">MSMVGLAIGDSGICPLTSLSITTSLGDRRAGVPVRMDCRNGNGRPYDWRHLPFDVNIDVTGRPRDERFDSLLMADLTVEDSGSCLRRLVNIDITGRPHAHVPVRSNPSSQPRSAFRQHPVTSCVVHMVLELLEIGKDRPMDFTFWMSWDELRTRGGYTAGGHRGTRSAPEETVDVGDGNRLCSTNPRGQSAHGLAPSNGMRRYSRVEGAAMAPSTLSAP</sequence>
<gene>
    <name evidence="1" type="ORF">NEOLEDRAFT_1177288</name>
</gene>
<dbReference type="AlphaFoldDB" id="A0A165TI12"/>
<keyword evidence="2" id="KW-1185">Reference proteome</keyword>
<proteinExistence type="predicted"/>
<evidence type="ECO:0000313" key="2">
    <source>
        <dbReference type="Proteomes" id="UP000076761"/>
    </source>
</evidence>
<protein>
    <submittedName>
        <fullName evidence="1">Uncharacterized protein</fullName>
    </submittedName>
</protein>
<dbReference type="EMBL" id="KV425565">
    <property type="protein sequence ID" value="KZT26696.1"/>
    <property type="molecule type" value="Genomic_DNA"/>
</dbReference>
<accession>A0A165TI12</accession>
<dbReference type="Proteomes" id="UP000076761">
    <property type="component" value="Unassembled WGS sequence"/>
</dbReference>
<name>A0A165TI12_9AGAM</name>
<dbReference type="InParanoid" id="A0A165TI12"/>